<proteinExistence type="predicted"/>
<evidence type="ECO:0000313" key="2">
    <source>
        <dbReference type="Proteomes" id="UP000183653"/>
    </source>
</evidence>
<organism evidence="1 2">
    <name type="scientific">Pseudomonas orientalis</name>
    <dbReference type="NCBI Taxonomy" id="76758"/>
    <lineage>
        <taxon>Bacteria</taxon>
        <taxon>Pseudomonadati</taxon>
        <taxon>Pseudomonadota</taxon>
        <taxon>Gammaproteobacteria</taxon>
        <taxon>Pseudomonadales</taxon>
        <taxon>Pseudomonadaceae</taxon>
        <taxon>Pseudomonas</taxon>
    </lineage>
</organism>
<keyword evidence="2" id="KW-1185">Reference proteome</keyword>
<dbReference type="RefSeq" id="WP_231982741.1">
    <property type="nucleotide sequence ID" value="NZ_JYLM01000017.1"/>
</dbReference>
<evidence type="ECO:0000313" key="1">
    <source>
        <dbReference type="EMBL" id="SDT86371.1"/>
    </source>
</evidence>
<protein>
    <recommendedName>
        <fullName evidence="3">Type III secretion effector protein</fullName>
    </recommendedName>
</protein>
<sequence length="276" mass="31283">MNETVNLQYRPPLPMPSLYGADVNNANRHIDYQNHYGSMSDAGNPYVSSDDNKLVEDLKLSFNTFTKFLGTDHLTHEHLKVISQQPAPPRLESQKISKEISSEAVLAERDIKLAKEILNRPRVGEAIRGKGGEITRGSLETAGGTLIGNTNPNTNSADPFISYTNRDLVKELVGIFDRVRDPSEDRNWFEEKHRYIDVKTLDEMRKAPVDGSASDKFSLREIYLVKNIFDRPGLLQSLDDYKANGYAVTGSLNHDNWLKNYSLERWLKNDRAEKGD</sequence>
<name>A0A8B3XQW1_9PSED</name>
<accession>A0A8B3XQW1</accession>
<gene>
    <name evidence="1" type="ORF">SAMN04490197_0034</name>
</gene>
<dbReference type="AlphaFoldDB" id="A0A8B3XQW1"/>
<evidence type="ECO:0008006" key="3">
    <source>
        <dbReference type="Google" id="ProtNLM"/>
    </source>
</evidence>
<reference evidence="1 2" key="1">
    <citation type="submission" date="2016-10" db="EMBL/GenBank/DDBJ databases">
        <authorList>
            <person name="Varghese N."/>
            <person name="Submissions S."/>
        </authorList>
    </citation>
    <scope>NUCLEOTIDE SEQUENCE [LARGE SCALE GENOMIC DNA]</scope>
    <source>
        <strain evidence="1 2">BS2775</strain>
    </source>
</reference>
<dbReference type="Proteomes" id="UP000183653">
    <property type="component" value="Chromosome I"/>
</dbReference>
<dbReference type="EMBL" id="LT629782">
    <property type="protein sequence ID" value="SDT86371.1"/>
    <property type="molecule type" value="Genomic_DNA"/>
</dbReference>